<gene>
    <name evidence="2" type="ORF">AAFF_G00048040</name>
</gene>
<feature type="compositionally biased region" description="Basic and acidic residues" evidence="1">
    <location>
        <begin position="58"/>
        <end position="81"/>
    </location>
</feature>
<dbReference type="Proteomes" id="UP001221898">
    <property type="component" value="Unassembled WGS sequence"/>
</dbReference>
<accession>A0AAD7S3U1</accession>
<proteinExistence type="predicted"/>
<name>A0AAD7S3U1_9TELE</name>
<evidence type="ECO:0000313" key="3">
    <source>
        <dbReference type="Proteomes" id="UP001221898"/>
    </source>
</evidence>
<comment type="caution">
    <text evidence="2">The sequence shown here is derived from an EMBL/GenBank/DDBJ whole genome shotgun (WGS) entry which is preliminary data.</text>
</comment>
<evidence type="ECO:0000256" key="1">
    <source>
        <dbReference type="SAM" id="MobiDB-lite"/>
    </source>
</evidence>
<reference evidence="2" key="1">
    <citation type="journal article" date="2023" name="Science">
        <title>Genome structures resolve the early diversification of teleost fishes.</title>
        <authorList>
            <person name="Parey E."/>
            <person name="Louis A."/>
            <person name="Montfort J."/>
            <person name="Bouchez O."/>
            <person name="Roques C."/>
            <person name="Iampietro C."/>
            <person name="Lluch J."/>
            <person name="Castinel A."/>
            <person name="Donnadieu C."/>
            <person name="Desvignes T."/>
            <person name="Floi Bucao C."/>
            <person name="Jouanno E."/>
            <person name="Wen M."/>
            <person name="Mejri S."/>
            <person name="Dirks R."/>
            <person name="Jansen H."/>
            <person name="Henkel C."/>
            <person name="Chen W.J."/>
            <person name="Zahm M."/>
            <person name="Cabau C."/>
            <person name="Klopp C."/>
            <person name="Thompson A.W."/>
            <person name="Robinson-Rechavi M."/>
            <person name="Braasch I."/>
            <person name="Lecointre G."/>
            <person name="Bobe J."/>
            <person name="Postlethwait J.H."/>
            <person name="Berthelot C."/>
            <person name="Roest Crollius H."/>
            <person name="Guiguen Y."/>
        </authorList>
    </citation>
    <scope>NUCLEOTIDE SEQUENCE</scope>
    <source>
        <strain evidence="2">NC1722</strain>
    </source>
</reference>
<keyword evidence="3" id="KW-1185">Reference proteome</keyword>
<sequence>MAGADLEGLFLPRPILLLDDRSPKTSRTAATSLLSFNPALQRHRSTTGHFTQRISAEPVEHSVKTCGKQDRNVPAKRDMNVRRPNAGWYSHDASGARMGGVD</sequence>
<feature type="region of interest" description="Disordered" evidence="1">
    <location>
        <begin position="58"/>
        <end position="102"/>
    </location>
</feature>
<dbReference type="AlphaFoldDB" id="A0AAD7S3U1"/>
<organism evidence="2 3">
    <name type="scientific">Aldrovandia affinis</name>
    <dbReference type="NCBI Taxonomy" id="143900"/>
    <lineage>
        <taxon>Eukaryota</taxon>
        <taxon>Metazoa</taxon>
        <taxon>Chordata</taxon>
        <taxon>Craniata</taxon>
        <taxon>Vertebrata</taxon>
        <taxon>Euteleostomi</taxon>
        <taxon>Actinopterygii</taxon>
        <taxon>Neopterygii</taxon>
        <taxon>Teleostei</taxon>
        <taxon>Notacanthiformes</taxon>
        <taxon>Halosauridae</taxon>
        <taxon>Aldrovandia</taxon>
    </lineage>
</organism>
<evidence type="ECO:0000313" key="2">
    <source>
        <dbReference type="EMBL" id="KAJ8394221.1"/>
    </source>
</evidence>
<protein>
    <submittedName>
        <fullName evidence="2">Uncharacterized protein</fullName>
    </submittedName>
</protein>
<dbReference type="EMBL" id="JAINUG010000128">
    <property type="protein sequence ID" value="KAJ8394221.1"/>
    <property type="molecule type" value="Genomic_DNA"/>
</dbReference>